<dbReference type="Gene3D" id="1.20.1560.10">
    <property type="entry name" value="ABC transporter type 1, transmembrane domain"/>
    <property type="match status" value="1"/>
</dbReference>
<keyword evidence="5 7" id="KW-1133">Transmembrane helix</keyword>
<feature type="domain" description="ABC transporter" evidence="8">
    <location>
        <begin position="380"/>
        <end position="617"/>
    </location>
</feature>
<accession>A0A0G4I335</accession>
<dbReference type="Pfam" id="PF00664">
    <property type="entry name" value="ABC_membrane"/>
    <property type="match status" value="1"/>
</dbReference>
<dbReference type="GO" id="GO:0015421">
    <property type="term" value="F:ABC-type oligopeptide transporter activity"/>
    <property type="evidence" value="ECO:0007669"/>
    <property type="project" value="TreeGrafter"/>
</dbReference>
<evidence type="ECO:0000313" key="10">
    <source>
        <dbReference type="EMBL" id="CEM51354.1"/>
    </source>
</evidence>
<dbReference type="PANTHER" id="PTHR43394">
    <property type="entry name" value="ATP-DEPENDENT PERMEASE MDL1, MITOCHONDRIAL"/>
    <property type="match status" value="1"/>
</dbReference>
<reference evidence="10" key="1">
    <citation type="submission" date="2014-11" db="EMBL/GenBank/DDBJ databases">
        <authorList>
            <person name="Otto D Thomas"/>
            <person name="Naeem Raeece"/>
        </authorList>
    </citation>
    <scope>NUCLEOTIDE SEQUENCE</scope>
</reference>
<keyword evidence="6 7" id="KW-0472">Membrane</keyword>
<name>A0A0G4I335_9ALVE</name>
<sequence>MQKHKDTSEGKGGQRGPPFSSPAVSWRYVLKFCSPAEKRHLVFAFAALLINSVTNLAFPTIIAKAVDYAAKDSDGGAQQQSDGGQLNVRWIGMCLLSLYALGAAASWVRVYSFSMATNGIEARMRKRIFETVLHKRMEFFDSARTGELVTRLLSDVDVSAGCLSSNVASAVRSLNSSVGGTAMLLHLSPRLTMVSLAMVPFVGMGAMIYARTAKSKTRLFRASLEEAVGLAEEKLANVKTVRSFGMEEREVARFAEAVDKLAPLARGAAHAEGFFMGSFNITLNTTLLTVLFFGSRLVKSGALTMGGLTSFLLYSSMVGLGFSGLSKVRADLSKAGSSAERIAELIEEFPPEGQEESSTNTQAADDRGILLEREKVRGQIIFKDVSFAYPARPGVKALDGVNLEIRPGERLAVAGRSGAGKSTLVALLLRMYDCQEGSIQLDGVELSSLSTVWMRQKLVGVVGQEPALFSGTLEDNIRYGKEDASDEELQAAIRDSRCDEFIDRLPDKLRTQVGQRGAQLSAGQKQRVAIARAVLKRPPLLILDEATSALDVQSEREVKAAIDKVASGRTVLIIAHRPATIRSADRVIVMEAGKIVETGSFDSLSREKEKKFSAKIWAQDPLYPTVNSYLAKKLPHQVILAARTDYRDHSCYRFSLDYGTYDLKMEDDGIDMKIEHKQPVDDVDGFLHLTSASQEMNSKLVDLALEWKALEWQKSLNPNNDPSKKIIPVHSWEQGWVQRQAVWVASHELSQSQKAVEADVDWFYGNKDFFTERKLPFSRAILVCGPTASGKHWLIRHLAHRHSKLMCYMPVTDQTYPAVGPALACAPMNSIVCVDNLITFFGHVPSSERGVFLRHLETVFNTNVCDKRGVLLVVLAPPQIPPDLERFLLMPQRFQKRFDVSISSPDLQTPLLKDLLPSLSDETREKLAKKCSQSGVPVHVLRWFFANVSKDGKSEAQPDQLAQVVENLAQIVLEERKVIDVAMSGGHRDRMYS</sequence>
<dbReference type="InterPro" id="IPR003593">
    <property type="entry name" value="AAA+_ATPase"/>
</dbReference>
<dbReference type="InterPro" id="IPR017871">
    <property type="entry name" value="ABC_transporter-like_CS"/>
</dbReference>
<dbReference type="PhylomeDB" id="A0A0G4I335"/>
<dbReference type="Gene3D" id="3.40.50.300">
    <property type="entry name" value="P-loop containing nucleotide triphosphate hydrolases"/>
    <property type="match status" value="2"/>
</dbReference>
<dbReference type="SUPFAM" id="SSF52540">
    <property type="entry name" value="P-loop containing nucleoside triphosphate hydrolases"/>
    <property type="match status" value="2"/>
</dbReference>
<dbReference type="InterPro" id="IPR011527">
    <property type="entry name" value="ABC1_TM_dom"/>
</dbReference>
<dbReference type="Pfam" id="PF00005">
    <property type="entry name" value="ABC_tran"/>
    <property type="match status" value="1"/>
</dbReference>
<dbReference type="PROSITE" id="PS50929">
    <property type="entry name" value="ABC_TM1F"/>
    <property type="match status" value="1"/>
</dbReference>
<dbReference type="PROSITE" id="PS00211">
    <property type="entry name" value="ABC_TRANSPORTER_1"/>
    <property type="match status" value="1"/>
</dbReference>
<evidence type="ECO:0000256" key="3">
    <source>
        <dbReference type="ARBA" id="ARBA00022741"/>
    </source>
</evidence>
<dbReference type="InterPro" id="IPR036640">
    <property type="entry name" value="ABC1_TM_sf"/>
</dbReference>
<dbReference type="FunFam" id="3.40.50.300:FF:000218">
    <property type="entry name" value="Multidrug ABC transporter ATP-binding protein"/>
    <property type="match status" value="1"/>
</dbReference>
<organism evidence="10">
    <name type="scientific">Chromera velia CCMP2878</name>
    <dbReference type="NCBI Taxonomy" id="1169474"/>
    <lineage>
        <taxon>Eukaryota</taxon>
        <taxon>Sar</taxon>
        <taxon>Alveolata</taxon>
        <taxon>Colpodellida</taxon>
        <taxon>Chromeraceae</taxon>
        <taxon>Chromera</taxon>
    </lineage>
</organism>
<keyword evidence="4" id="KW-0067">ATP-binding</keyword>
<dbReference type="GO" id="GO:0016887">
    <property type="term" value="F:ATP hydrolysis activity"/>
    <property type="evidence" value="ECO:0007669"/>
    <property type="project" value="InterPro"/>
</dbReference>
<dbReference type="PANTHER" id="PTHR43394:SF1">
    <property type="entry name" value="ATP-BINDING CASSETTE SUB-FAMILY B MEMBER 10, MITOCHONDRIAL"/>
    <property type="match status" value="1"/>
</dbReference>
<evidence type="ECO:0000259" key="9">
    <source>
        <dbReference type="PROSITE" id="PS50929"/>
    </source>
</evidence>
<dbReference type="SUPFAM" id="SSF90123">
    <property type="entry name" value="ABC transporter transmembrane region"/>
    <property type="match status" value="1"/>
</dbReference>
<evidence type="ECO:0000256" key="1">
    <source>
        <dbReference type="ARBA" id="ARBA00004141"/>
    </source>
</evidence>
<dbReference type="AlphaFoldDB" id="A0A0G4I335"/>
<keyword evidence="3" id="KW-0547">Nucleotide-binding</keyword>
<dbReference type="GO" id="GO:0090374">
    <property type="term" value="P:oligopeptide export from mitochondrion"/>
    <property type="evidence" value="ECO:0007669"/>
    <property type="project" value="TreeGrafter"/>
</dbReference>
<gene>
    <name evidence="10" type="ORF">Cvel_1743</name>
</gene>
<evidence type="ECO:0000256" key="4">
    <source>
        <dbReference type="ARBA" id="ARBA00022840"/>
    </source>
</evidence>
<evidence type="ECO:0000256" key="2">
    <source>
        <dbReference type="ARBA" id="ARBA00022692"/>
    </source>
</evidence>
<feature type="transmembrane region" description="Helical" evidence="7">
    <location>
        <begin position="41"/>
        <end position="62"/>
    </location>
</feature>
<feature type="domain" description="ABC transmembrane type-1" evidence="9">
    <location>
        <begin position="42"/>
        <end position="334"/>
    </location>
</feature>
<dbReference type="GO" id="GO:0005743">
    <property type="term" value="C:mitochondrial inner membrane"/>
    <property type="evidence" value="ECO:0007669"/>
    <property type="project" value="TreeGrafter"/>
</dbReference>
<dbReference type="InterPro" id="IPR039421">
    <property type="entry name" value="Type_1_exporter"/>
</dbReference>
<dbReference type="GO" id="GO:0005524">
    <property type="term" value="F:ATP binding"/>
    <property type="evidence" value="ECO:0007669"/>
    <property type="project" value="UniProtKB-KW"/>
</dbReference>
<protein>
    <submittedName>
        <fullName evidence="10">Uncharacterized protein</fullName>
    </submittedName>
</protein>
<keyword evidence="2 7" id="KW-0812">Transmembrane</keyword>
<proteinExistence type="predicted"/>
<dbReference type="InterPro" id="IPR027417">
    <property type="entry name" value="P-loop_NTPase"/>
</dbReference>
<feature type="transmembrane region" description="Helical" evidence="7">
    <location>
        <begin position="90"/>
        <end position="108"/>
    </location>
</feature>
<dbReference type="SMART" id="SM00382">
    <property type="entry name" value="AAA"/>
    <property type="match status" value="1"/>
</dbReference>
<evidence type="ECO:0000259" key="8">
    <source>
        <dbReference type="PROSITE" id="PS50893"/>
    </source>
</evidence>
<feature type="transmembrane region" description="Helical" evidence="7">
    <location>
        <begin position="273"/>
        <end position="293"/>
    </location>
</feature>
<evidence type="ECO:0000256" key="7">
    <source>
        <dbReference type="SAM" id="Phobius"/>
    </source>
</evidence>
<dbReference type="CDD" id="cd18573">
    <property type="entry name" value="ABC_6TM_ABCB10_like"/>
    <property type="match status" value="1"/>
</dbReference>
<dbReference type="PROSITE" id="PS50893">
    <property type="entry name" value="ABC_TRANSPORTER_2"/>
    <property type="match status" value="1"/>
</dbReference>
<dbReference type="InterPro" id="IPR003439">
    <property type="entry name" value="ABC_transporter-like_ATP-bd"/>
</dbReference>
<evidence type="ECO:0000256" key="6">
    <source>
        <dbReference type="ARBA" id="ARBA00023136"/>
    </source>
</evidence>
<dbReference type="VEuPathDB" id="CryptoDB:Cvel_1743"/>
<evidence type="ECO:0000256" key="5">
    <source>
        <dbReference type="ARBA" id="ARBA00022989"/>
    </source>
</evidence>
<feature type="transmembrane region" description="Helical" evidence="7">
    <location>
        <begin position="191"/>
        <end position="210"/>
    </location>
</feature>
<feature type="transmembrane region" description="Helical" evidence="7">
    <location>
        <begin position="305"/>
        <end position="325"/>
    </location>
</feature>
<dbReference type="EMBL" id="CDMZ01004921">
    <property type="protein sequence ID" value="CEM51354.1"/>
    <property type="molecule type" value="Genomic_DNA"/>
</dbReference>
<comment type="subcellular location">
    <subcellularLocation>
        <location evidence="1">Membrane</location>
        <topology evidence="1">Multi-pass membrane protein</topology>
    </subcellularLocation>
</comment>